<reference evidence="2 3" key="1">
    <citation type="submission" date="2024-06" db="EMBL/GenBank/DDBJ databases">
        <title>The Natural Products Discovery Center: Release of the First 8490 Sequenced Strains for Exploring Actinobacteria Biosynthetic Diversity.</title>
        <authorList>
            <person name="Kalkreuter E."/>
            <person name="Kautsar S.A."/>
            <person name="Yang D."/>
            <person name="Bader C.D."/>
            <person name="Teijaro C.N."/>
            <person name="Fluegel L."/>
            <person name="Davis C.M."/>
            <person name="Simpson J.R."/>
            <person name="Lauterbach L."/>
            <person name="Steele A.D."/>
            <person name="Gui C."/>
            <person name="Meng S."/>
            <person name="Li G."/>
            <person name="Viehrig K."/>
            <person name="Ye F."/>
            <person name="Su P."/>
            <person name="Kiefer A.F."/>
            <person name="Nichols A."/>
            <person name="Cepeda A.J."/>
            <person name="Yan W."/>
            <person name="Fan B."/>
            <person name="Jiang Y."/>
            <person name="Adhikari A."/>
            <person name="Zheng C.-J."/>
            <person name="Schuster L."/>
            <person name="Cowan T.M."/>
            <person name="Smanski M.J."/>
            <person name="Chevrette M.G."/>
            <person name="De Carvalho L.P.S."/>
            <person name="Shen B."/>
        </authorList>
    </citation>
    <scope>NUCLEOTIDE SEQUENCE [LARGE SCALE GENOMIC DNA]</scope>
    <source>
        <strain evidence="2 3">NPDC053791</strain>
    </source>
</reference>
<feature type="signal peptide" evidence="1">
    <location>
        <begin position="1"/>
        <end position="31"/>
    </location>
</feature>
<keyword evidence="1" id="KW-0732">Signal</keyword>
<feature type="chain" id="PRO_5047222860" evidence="1">
    <location>
        <begin position="32"/>
        <end position="115"/>
    </location>
</feature>
<name>A0ABV3J1P3_9ACTN</name>
<proteinExistence type="predicted"/>
<dbReference type="RefSeq" id="WP_366089991.1">
    <property type="nucleotide sequence ID" value="NZ_JBFASG010000036.1"/>
</dbReference>
<accession>A0ABV3J1P3</accession>
<evidence type="ECO:0000313" key="2">
    <source>
        <dbReference type="EMBL" id="MEV4926613.1"/>
    </source>
</evidence>
<gene>
    <name evidence="2" type="ORF">AB0L03_27980</name>
</gene>
<evidence type="ECO:0000313" key="3">
    <source>
        <dbReference type="Proteomes" id="UP001552479"/>
    </source>
</evidence>
<comment type="caution">
    <text evidence="2">The sequence shown here is derived from an EMBL/GenBank/DDBJ whole genome shotgun (WGS) entry which is preliminary data.</text>
</comment>
<protein>
    <submittedName>
        <fullName evidence="2">Beta-Ig-H3/fasciclin</fullName>
    </submittedName>
</protein>
<dbReference type="InterPro" id="IPR036379">
    <property type="entry name" value="A-amylase_inhib_sf"/>
</dbReference>
<dbReference type="EMBL" id="JBFASG010000036">
    <property type="protein sequence ID" value="MEV4926613.1"/>
    <property type="molecule type" value="Genomic_DNA"/>
</dbReference>
<evidence type="ECO:0000256" key="1">
    <source>
        <dbReference type="SAM" id="SignalP"/>
    </source>
</evidence>
<dbReference type="Proteomes" id="UP001552479">
    <property type="component" value="Unassembled WGS sequence"/>
</dbReference>
<sequence length="115" mass="11971">MSTKSGTKIVRRAGVTVAGLALALTSTSALAASSGHGTPGAALAKGGTAPACIERNVVEIPDGGIKVYLRNLCGKTMRVKVIVKYWPDSGCKTMKANTGWLFRTVGGRYDRTVVC</sequence>
<keyword evidence="3" id="KW-1185">Reference proteome</keyword>
<organism evidence="2 3">
    <name type="scientific">Streptomyces roseoverticillatus</name>
    <dbReference type="NCBI Taxonomy" id="66429"/>
    <lineage>
        <taxon>Bacteria</taxon>
        <taxon>Bacillati</taxon>
        <taxon>Actinomycetota</taxon>
        <taxon>Actinomycetes</taxon>
        <taxon>Kitasatosporales</taxon>
        <taxon>Streptomycetaceae</taxon>
        <taxon>Streptomyces</taxon>
    </lineage>
</organism>
<dbReference type="Gene3D" id="2.60.40.20">
    <property type="entry name" value="Alpha-amylase inhibitor"/>
    <property type="match status" value="1"/>
</dbReference>